<accession>R7Q700</accession>
<evidence type="ECO:0000256" key="2">
    <source>
        <dbReference type="SAM" id="SignalP"/>
    </source>
</evidence>
<feature type="chain" id="PRO_5004454452" evidence="2">
    <location>
        <begin position="21"/>
        <end position="529"/>
    </location>
</feature>
<dbReference type="KEGG" id="ccp:CHC_T00002001001"/>
<reference evidence="4" key="1">
    <citation type="journal article" date="2013" name="Proc. Natl. Acad. Sci. U.S.A.">
        <title>Genome structure and metabolic features in the red seaweed Chondrus crispus shed light on evolution of the Archaeplastida.</title>
        <authorList>
            <person name="Collen J."/>
            <person name="Porcel B."/>
            <person name="Carre W."/>
            <person name="Ball S.G."/>
            <person name="Chaparro C."/>
            <person name="Tonon T."/>
            <person name="Barbeyron T."/>
            <person name="Michel G."/>
            <person name="Noel B."/>
            <person name="Valentin K."/>
            <person name="Elias M."/>
            <person name="Artiguenave F."/>
            <person name="Arun A."/>
            <person name="Aury J.M."/>
            <person name="Barbosa-Neto J.F."/>
            <person name="Bothwell J.H."/>
            <person name="Bouget F.Y."/>
            <person name="Brillet L."/>
            <person name="Cabello-Hurtado F."/>
            <person name="Capella-Gutierrez S."/>
            <person name="Charrier B."/>
            <person name="Cladiere L."/>
            <person name="Cock J.M."/>
            <person name="Coelho S.M."/>
            <person name="Colleoni C."/>
            <person name="Czjzek M."/>
            <person name="Da Silva C."/>
            <person name="Delage L."/>
            <person name="Denoeud F."/>
            <person name="Deschamps P."/>
            <person name="Dittami S.M."/>
            <person name="Gabaldon T."/>
            <person name="Gachon C.M."/>
            <person name="Groisillier A."/>
            <person name="Herve C."/>
            <person name="Jabbari K."/>
            <person name="Katinka M."/>
            <person name="Kloareg B."/>
            <person name="Kowalczyk N."/>
            <person name="Labadie K."/>
            <person name="Leblanc C."/>
            <person name="Lopez P.J."/>
            <person name="McLachlan D.H."/>
            <person name="Meslet-Cladiere L."/>
            <person name="Moustafa A."/>
            <person name="Nehr Z."/>
            <person name="Nyvall Collen P."/>
            <person name="Panaud O."/>
            <person name="Partensky F."/>
            <person name="Poulain J."/>
            <person name="Rensing S.A."/>
            <person name="Rousvoal S."/>
            <person name="Samson G."/>
            <person name="Symeonidi A."/>
            <person name="Weissenbach J."/>
            <person name="Zambounis A."/>
            <person name="Wincker P."/>
            <person name="Boyen C."/>
        </authorList>
    </citation>
    <scope>NUCLEOTIDE SEQUENCE [LARGE SCALE GENOMIC DNA]</scope>
    <source>
        <strain evidence="4">cv. Stackhouse</strain>
    </source>
</reference>
<keyword evidence="4" id="KW-1185">Reference proteome</keyword>
<name>R7Q700_CHOCR</name>
<proteinExistence type="predicted"/>
<evidence type="ECO:0000313" key="4">
    <source>
        <dbReference type="Proteomes" id="UP000012073"/>
    </source>
</evidence>
<organism evidence="3 4">
    <name type="scientific">Chondrus crispus</name>
    <name type="common">Carrageen Irish moss</name>
    <name type="synonym">Polymorpha crispa</name>
    <dbReference type="NCBI Taxonomy" id="2769"/>
    <lineage>
        <taxon>Eukaryota</taxon>
        <taxon>Rhodophyta</taxon>
        <taxon>Florideophyceae</taxon>
        <taxon>Rhodymeniophycidae</taxon>
        <taxon>Gigartinales</taxon>
        <taxon>Gigartinaceae</taxon>
        <taxon>Chondrus</taxon>
    </lineage>
</organism>
<protein>
    <submittedName>
        <fullName evidence="3">Uncharacterized protein</fullName>
    </submittedName>
</protein>
<dbReference type="Proteomes" id="UP000012073">
    <property type="component" value="Unassembled WGS sequence"/>
</dbReference>
<sequence length="529" mass="58154">MHTRILFFIVFLLIPPSSKASHLTYSTSTRLKSVPDFNHSSRVKLRSLHSLSYEQQTAHLKLPSLSRSDNGRNLTGQGCKRDSDCLHPRLCTDGQGEKCDGKLCVCAPIPALECKRNSDCTPGEVCAVFVLDGIPTEGSALCAEKDYVDSNITQFERIYRGLTWDACVTTTDCEGNRECRSVLPDDQNECLGDRPECYCFGSIEDCVSCTQCSHPDEVCANKTDVTQGGLQFCVSKVAEEREVFLTSLCRSETPSVAPEPVVSLTPKPTEPAASSDEPLSTPQPKPIDEENPANTSSASSSTPPFTTGGLTWDPCRSTDECKGERTCEIVTKEEARLECNNDQESICNCIPDRVISCASNADCEASGEICAERTDVGRSRLFCISQRAEEVLDFFEPVTPSPTPLITSNPPPADTPEPFVCIDARILSHLAAEELIFKKHAHATVLCDKNESCATPAHMVIFNDETMMMKSYCSIVSCKEMAMLVNSPRYRRGMTVETYTNGLQFTSFAARYGTLIEERILSSVIRHGF</sequence>
<dbReference type="AlphaFoldDB" id="R7Q700"/>
<dbReference type="RefSeq" id="XP_005712954.1">
    <property type="nucleotide sequence ID" value="XM_005712897.1"/>
</dbReference>
<dbReference type="PhylomeDB" id="R7Q700"/>
<feature type="signal peptide" evidence="2">
    <location>
        <begin position="1"/>
        <end position="20"/>
    </location>
</feature>
<evidence type="ECO:0000313" key="3">
    <source>
        <dbReference type="EMBL" id="CDF33151.1"/>
    </source>
</evidence>
<evidence type="ECO:0000256" key="1">
    <source>
        <dbReference type="SAM" id="MobiDB-lite"/>
    </source>
</evidence>
<keyword evidence="2" id="KW-0732">Signal</keyword>
<gene>
    <name evidence="3" type="ORF">CHC_T00002001001</name>
</gene>
<dbReference type="EMBL" id="HG001635">
    <property type="protein sequence ID" value="CDF33151.1"/>
    <property type="molecule type" value="Genomic_DNA"/>
</dbReference>
<dbReference type="GeneID" id="17320666"/>
<feature type="compositionally biased region" description="Low complexity" evidence="1">
    <location>
        <begin position="292"/>
        <end position="303"/>
    </location>
</feature>
<feature type="region of interest" description="Disordered" evidence="1">
    <location>
        <begin position="256"/>
        <end position="311"/>
    </location>
</feature>
<dbReference type="Gramene" id="CDF33151">
    <property type="protein sequence ID" value="CDF33151"/>
    <property type="gene ID" value="CHC_T00002001001"/>
</dbReference>